<proteinExistence type="predicted"/>
<evidence type="ECO:0000256" key="5">
    <source>
        <dbReference type="SAM" id="Phobius"/>
    </source>
</evidence>
<feature type="transmembrane region" description="Helical" evidence="5">
    <location>
        <begin position="12"/>
        <end position="34"/>
    </location>
</feature>
<feature type="transmembrane region" description="Helical" evidence="5">
    <location>
        <begin position="55"/>
        <end position="85"/>
    </location>
</feature>
<comment type="subcellular location">
    <subcellularLocation>
        <location evidence="1">Membrane</location>
        <topology evidence="1">Multi-pass membrane protein</topology>
    </subcellularLocation>
</comment>
<keyword evidence="2 5" id="KW-0812">Transmembrane</keyword>
<evidence type="ECO:0000313" key="8">
    <source>
        <dbReference type="Proteomes" id="UP000321409"/>
    </source>
</evidence>
<comment type="caution">
    <text evidence="7">The sequence shown here is derived from an EMBL/GenBank/DDBJ whole genome shotgun (WGS) entry which is preliminary data.</text>
</comment>
<evidence type="ECO:0000256" key="3">
    <source>
        <dbReference type="ARBA" id="ARBA00022989"/>
    </source>
</evidence>
<evidence type="ECO:0000256" key="4">
    <source>
        <dbReference type="ARBA" id="ARBA00023136"/>
    </source>
</evidence>
<dbReference type="PRINTS" id="PR00164">
    <property type="entry name" value="ABC2TRNSPORT"/>
</dbReference>
<keyword evidence="8" id="KW-1185">Reference proteome</keyword>
<dbReference type="EMBL" id="BKAB01000037">
    <property type="protein sequence ID" value="GEP24486.1"/>
    <property type="molecule type" value="Genomic_DNA"/>
</dbReference>
<name>A0ABQ0XEI5_9LACO</name>
<feature type="domain" description="ABC-2 type transporter transmembrane" evidence="6">
    <location>
        <begin position="14"/>
        <end position="167"/>
    </location>
</feature>
<evidence type="ECO:0000256" key="2">
    <source>
        <dbReference type="ARBA" id="ARBA00022692"/>
    </source>
</evidence>
<gene>
    <name evidence="7" type="ORF">LDI01_20790</name>
</gene>
<accession>A0ABQ0XEI5</accession>
<keyword evidence="3 5" id="KW-1133">Transmembrane helix</keyword>
<feature type="transmembrane region" description="Helical" evidence="5">
    <location>
        <begin position="91"/>
        <end position="114"/>
    </location>
</feature>
<sequence length="210" mass="24715">MTYGGIDFFTVYIPSFLMLILFSSSVFSVGNQLISDKEKGIYKRIRATPISLVRFISVILIKATIIAMLGFMLIMISASVCFHIPLGVKKIPFFFVYVLFTLFALMLGIIIALLVKKVNTYTMVMMTLFFPMFFLSDATVPLTMMPKWMQEAALFNPLYHANRILRYFWNYKFHILYRNNIWESFMFLFIIFMALFCLLLVRWKEAYDEF</sequence>
<protein>
    <recommendedName>
        <fullName evidence="6">ABC-2 type transporter transmembrane domain-containing protein</fullName>
    </recommendedName>
</protein>
<dbReference type="Pfam" id="PF01061">
    <property type="entry name" value="ABC2_membrane"/>
    <property type="match status" value="1"/>
</dbReference>
<evidence type="ECO:0000256" key="1">
    <source>
        <dbReference type="ARBA" id="ARBA00004141"/>
    </source>
</evidence>
<evidence type="ECO:0000259" key="6">
    <source>
        <dbReference type="Pfam" id="PF01061"/>
    </source>
</evidence>
<organism evidence="7 8">
    <name type="scientific">Lentilactobacillus diolivorans</name>
    <dbReference type="NCBI Taxonomy" id="179838"/>
    <lineage>
        <taxon>Bacteria</taxon>
        <taxon>Bacillati</taxon>
        <taxon>Bacillota</taxon>
        <taxon>Bacilli</taxon>
        <taxon>Lactobacillales</taxon>
        <taxon>Lactobacillaceae</taxon>
        <taxon>Lentilactobacillus</taxon>
    </lineage>
</organism>
<dbReference type="InterPro" id="IPR000412">
    <property type="entry name" value="ABC_2_transport"/>
</dbReference>
<feature type="transmembrane region" description="Helical" evidence="5">
    <location>
        <begin position="121"/>
        <end position="140"/>
    </location>
</feature>
<dbReference type="InterPro" id="IPR013525">
    <property type="entry name" value="ABC2_TM"/>
</dbReference>
<feature type="transmembrane region" description="Helical" evidence="5">
    <location>
        <begin position="181"/>
        <end position="201"/>
    </location>
</feature>
<evidence type="ECO:0000313" key="7">
    <source>
        <dbReference type="EMBL" id="GEP24486.1"/>
    </source>
</evidence>
<dbReference type="PANTHER" id="PTHR43027:SF1">
    <property type="entry name" value="DOXORUBICIN RESISTANCE ABC TRANSPORTER PERMEASE PROTEIN DRRC-RELATED"/>
    <property type="match status" value="1"/>
</dbReference>
<reference evidence="7 8" key="1">
    <citation type="submission" date="2019-07" db="EMBL/GenBank/DDBJ databases">
        <title>Whole genome shotgun sequence of Lactobacillus diolivorans NBRC 107869.</title>
        <authorList>
            <person name="Hosoyama A."/>
            <person name="Uohara A."/>
            <person name="Ohji S."/>
            <person name="Ichikawa N."/>
        </authorList>
    </citation>
    <scope>NUCLEOTIDE SEQUENCE [LARGE SCALE GENOMIC DNA]</scope>
    <source>
        <strain evidence="7 8">NBRC 107869</strain>
    </source>
</reference>
<dbReference type="InterPro" id="IPR052902">
    <property type="entry name" value="ABC-2_transporter"/>
</dbReference>
<dbReference type="PANTHER" id="PTHR43027">
    <property type="entry name" value="DOXORUBICIN RESISTANCE ABC TRANSPORTER PERMEASE PROTEIN DRRC-RELATED"/>
    <property type="match status" value="1"/>
</dbReference>
<keyword evidence="4 5" id="KW-0472">Membrane</keyword>
<dbReference type="Proteomes" id="UP000321409">
    <property type="component" value="Unassembled WGS sequence"/>
</dbReference>
<dbReference type="PIRSF" id="PIRSF006648">
    <property type="entry name" value="DrrB"/>
    <property type="match status" value="1"/>
</dbReference>